<feature type="domain" description="EF-hand" evidence="5">
    <location>
        <begin position="813"/>
        <end position="848"/>
    </location>
</feature>
<gene>
    <name evidence="6" type="ORF">PGLA2088_LOCUS48240</name>
</gene>
<evidence type="ECO:0000313" key="6">
    <source>
        <dbReference type="EMBL" id="CAE8736269.1"/>
    </source>
</evidence>
<dbReference type="PROSITE" id="PS00018">
    <property type="entry name" value="EF_HAND_1"/>
    <property type="match status" value="8"/>
</dbReference>
<evidence type="ECO:0000256" key="2">
    <source>
        <dbReference type="ARBA" id="ARBA00022837"/>
    </source>
</evidence>
<feature type="domain" description="EF-hand" evidence="5">
    <location>
        <begin position="1330"/>
        <end position="1355"/>
    </location>
</feature>
<dbReference type="Proteomes" id="UP000626109">
    <property type="component" value="Unassembled WGS sequence"/>
</dbReference>
<dbReference type="InterPro" id="IPR050145">
    <property type="entry name" value="Centrin_CML-like"/>
</dbReference>
<feature type="domain" description="EF-hand" evidence="5">
    <location>
        <begin position="979"/>
        <end position="1002"/>
    </location>
</feature>
<dbReference type="PROSITE" id="PS50222">
    <property type="entry name" value="EF_HAND_2"/>
    <property type="match status" value="8"/>
</dbReference>
<evidence type="ECO:0000256" key="4">
    <source>
        <dbReference type="SAM" id="MobiDB-lite"/>
    </source>
</evidence>
<reference evidence="6" key="1">
    <citation type="submission" date="2021-02" db="EMBL/GenBank/DDBJ databases">
        <authorList>
            <person name="Dougan E. K."/>
            <person name="Rhodes N."/>
            <person name="Thang M."/>
            <person name="Chan C."/>
        </authorList>
    </citation>
    <scope>NUCLEOTIDE SEQUENCE</scope>
</reference>
<sequence length="1453" mass="163471">MKGDTSEMKKSNSLPALAMPKGATAELMGISGLRHTMTGGMLFDRAKKKDHLSLVQDAHSKGNLPILRAAINNAGSMDLTKSAAVRKTTQELAHAQKSIILCERSFRKFTVDSMGVLFRSVSELGKLHLGPMLWKDPKYPLMREVLPCIPYFGRLRILVKEHTNIRQFGLAWMDAVEGDHLNAKLISLTARWFKDFPDAAADFSHLVRTDVRFTYSAISWHEREKVKQAVDVFLQALLGEEEISSLHVHFAKAGHDSSLADNTDGQQEEFVPVVVVLSGPPTLLSRLRRHSLGTGELVVDGCPAELESRLQKERRVAWMLELAGLSEEQSTDAPLEGTAASTSLDPSTSPQPGNGAKPGAKAKYTMSQALALRQAKAERLERLRREMAEREQRPPQAEDLPGLKKLLAKQFGSLAAAWRHGLDLDENRRVSFAELCAALHQCHFKGNFKAIWKELDKDGSGFITFDEFDSRAAEVLGAFEALVLDKYSSFLEAWKAFDVDGNGCLTESEFVSRCTVLGYAGNSRKLFKYLLSKAHNKHVTLSDFAPGAYQESLLDPDRNKDLSRKDSVSRAKAEENARRMERFDLRALKNLLVKKHGSLAAAWKQGLDLDRNGKLTFAEFSKAVRELGFHGNIKACWAELNADGSNDVSLAELDPKAHAHLSHFEQHVQANHGSYSEAWAAANIAPGTRIHEAKFQQLCREFDYDGDTKEVFKHLIAKPGVSSFSLTELDGRVLQESHYHPDRLNPTSAKEKLEAWNREKAAHDMAATDLAAMKRLLVNRYGSIPAAWRHSLDPDGNNQVSFAEFGNAMREIGYKGGIKDAWKELDKDGNGFITPDEFDPVSHRALTQFRSLVLSRFRDWLEAWDFLDAKKNHRVDEPTFAQRCEELGYQGDTSKLFKYLLAHASFEFILLKDLDPNAAKELHLDPDRFSTQLKKEEYDRAQAEIKEQQKSQIASDVPSLMKLLRKRFGTITQAWRHGLDLHGNGRISFMEFCRALQQLCVRGNLKLIFKDLDFDGNGSLTLAEFDPQAHEAVAKFKELIQERYGSFPEAWSKLDTKKKGQMNETDWLEQCELLGYEGDASQLFRYLLYKARGTFITMEDLDPQAAHEHRLEVSDLKDVGAYDFKSLRSLLVNRYGTMPAAWKHCLDLRNNGFVGFVEFSKATRMVGFKGSPRELWAELEKDEKGHVTLEAFDAQAFQDIKQFKELTLQRHGDMLTAWEVFDKNRNGSLDEAEFADICADLGYEGDSGRLFQMLLDEPCSVHLTLADVDFEAWQEPASDPERFSSGADLKAALERKAEEFMARGNVVADLPGLKRVLANKYGTMTCAWKDCMDSNKDGRISFMEWGKALRGEGFRGPIRELWLELDKDSNGTITLGEFDPESDKVLTEFRDLVLKSYATFPEAWASMFGVGEGDQVVEDAFTEGLFELGYEARGWSHALHDGALNYMTLIIMS</sequence>
<keyword evidence="3" id="KW-0175">Coiled coil</keyword>
<evidence type="ECO:0000256" key="3">
    <source>
        <dbReference type="SAM" id="Coils"/>
    </source>
</evidence>
<evidence type="ECO:0000259" key="5">
    <source>
        <dbReference type="PROSITE" id="PS50222"/>
    </source>
</evidence>
<comment type="caution">
    <text evidence="6">The sequence shown here is derived from an EMBL/GenBank/DDBJ whole genome shotgun (WGS) entry which is preliminary data.</text>
</comment>
<feature type="domain" description="EF-hand" evidence="5">
    <location>
        <begin position="443"/>
        <end position="478"/>
    </location>
</feature>
<dbReference type="InterPro" id="IPR002048">
    <property type="entry name" value="EF_hand_dom"/>
</dbReference>
<dbReference type="Gene3D" id="1.10.238.10">
    <property type="entry name" value="EF-hand"/>
    <property type="match status" value="6"/>
</dbReference>
<dbReference type="SUPFAM" id="SSF47473">
    <property type="entry name" value="EF-hand"/>
    <property type="match status" value="5"/>
</dbReference>
<feature type="domain" description="EF-hand" evidence="5">
    <location>
        <begin position="1005"/>
        <end position="1035"/>
    </location>
</feature>
<feature type="region of interest" description="Disordered" evidence="4">
    <location>
        <begin position="327"/>
        <end position="362"/>
    </location>
</feature>
<dbReference type="PANTHER" id="PTHR23050">
    <property type="entry name" value="CALCIUM BINDING PROTEIN"/>
    <property type="match status" value="1"/>
</dbReference>
<keyword evidence="2" id="KW-0106">Calcium</keyword>
<feature type="coiled-coil region" evidence="3">
    <location>
        <begin position="366"/>
        <end position="393"/>
    </location>
</feature>
<dbReference type="GO" id="GO:0005509">
    <property type="term" value="F:calcium ion binding"/>
    <property type="evidence" value="ECO:0007669"/>
    <property type="project" value="InterPro"/>
</dbReference>
<feature type="domain" description="EF-hand" evidence="5">
    <location>
        <begin position="485"/>
        <end position="520"/>
    </location>
</feature>
<name>A0A813LYV9_POLGL</name>
<dbReference type="InterPro" id="IPR018247">
    <property type="entry name" value="EF_Hand_1_Ca_BS"/>
</dbReference>
<evidence type="ECO:0000313" key="7">
    <source>
        <dbReference type="Proteomes" id="UP000626109"/>
    </source>
</evidence>
<dbReference type="CDD" id="cd00051">
    <property type="entry name" value="EFh"/>
    <property type="match status" value="1"/>
</dbReference>
<feature type="compositionally biased region" description="Polar residues" evidence="4">
    <location>
        <begin position="339"/>
        <end position="352"/>
    </location>
</feature>
<dbReference type="InterPro" id="IPR011992">
    <property type="entry name" value="EF-hand-dom_pair"/>
</dbReference>
<protein>
    <recommendedName>
        <fullName evidence="5">EF-hand domain-containing protein</fullName>
    </recommendedName>
</protein>
<dbReference type="EMBL" id="CAJNNW010036641">
    <property type="protein sequence ID" value="CAE8736269.1"/>
    <property type="molecule type" value="Genomic_DNA"/>
</dbReference>
<dbReference type="SMART" id="SM00054">
    <property type="entry name" value="EFh"/>
    <property type="match status" value="13"/>
</dbReference>
<feature type="domain" description="EF-hand" evidence="5">
    <location>
        <begin position="607"/>
        <end position="630"/>
    </location>
</feature>
<dbReference type="Pfam" id="PF13202">
    <property type="entry name" value="EF-hand_5"/>
    <property type="match status" value="3"/>
</dbReference>
<keyword evidence="1" id="KW-0677">Repeat</keyword>
<organism evidence="6 7">
    <name type="scientific">Polarella glacialis</name>
    <name type="common">Dinoflagellate</name>
    <dbReference type="NCBI Taxonomy" id="89957"/>
    <lineage>
        <taxon>Eukaryota</taxon>
        <taxon>Sar</taxon>
        <taxon>Alveolata</taxon>
        <taxon>Dinophyceae</taxon>
        <taxon>Suessiales</taxon>
        <taxon>Suessiaceae</taxon>
        <taxon>Polarella</taxon>
    </lineage>
</organism>
<proteinExistence type="predicted"/>
<accession>A0A813LYV9</accession>
<evidence type="ECO:0000256" key="1">
    <source>
        <dbReference type="ARBA" id="ARBA00022737"/>
    </source>
</evidence>
<feature type="domain" description="EF-hand" evidence="5">
    <location>
        <begin position="1209"/>
        <end position="1244"/>
    </location>
</feature>